<dbReference type="Proteomes" id="UP000095287">
    <property type="component" value="Unplaced"/>
</dbReference>
<sequence>MHRSSGAKAASSDKNEFLNQCRDIKNTLVGLLESQKEFRREMMDYSARVNSGSSDESDVEEEEVSYEEDESSSEEETESDDDEVVEEGASRVKPEVKRKSSVADPPNSETLSIWKCAVCGKQIKGNWHKRQNHIGFHEGLKVSCPVAGCFVRFFNLSRHLKMHKLARNDLPSSEKAALQRMLDGIEEAAMNCELKYFPPTSFISFSETVGKDGVRPFCKKCGRRCTQLVSRRDHVAKELNLKMDCPVRGCPYGGRNSAVSRHLKQNHGKNLQGLNRAEKERFDSARQKLHKKVDPVMHKFFS</sequence>
<dbReference type="WBParaSite" id="L893_g11426.t1">
    <property type="protein sequence ID" value="L893_g11426.t1"/>
    <property type="gene ID" value="L893_g11426"/>
</dbReference>
<keyword evidence="2" id="KW-1185">Reference proteome</keyword>
<dbReference type="AlphaFoldDB" id="A0A1I7Y0A1"/>
<reference evidence="3" key="1">
    <citation type="submission" date="2016-11" db="UniProtKB">
        <authorList>
            <consortium name="WormBaseParasite"/>
        </authorList>
    </citation>
    <scope>IDENTIFICATION</scope>
</reference>
<protein>
    <submittedName>
        <fullName evidence="3">C2H2-type domain-containing protein</fullName>
    </submittedName>
</protein>
<feature type="compositionally biased region" description="Acidic residues" evidence="1">
    <location>
        <begin position="55"/>
        <end position="86"/>
    </location>
</feature>
<proteinExistence type="predicted"/>
<evidence type="ECO:0000313" key="2">
    <source>
        <dbReference type="Proteomes" id="UP000095287"/>
    </source>
</evidence>
<organism evidence="2 3">
    <name type="scientific">Steinernema glaseri</name>
    <dbReference type="NCBI Taxonomy" id="37863"/>
    <lineage>
        <taxon>Eukaryota</taxon>
        <taxon>Metazoa</taxon>
        <taxon>Ecdysozoa</taxon>
        <taxon>Nematoda</taxon>
        <taxon>Chromadorea</taxon>
        <taxon>Rhabditida</taxon>
        <taxon>Tylenchina</taxon>
        <taxon>Panagrolaimomorpha</taxon>
        <taxon>Strongyloidoidea</taxon>
        <taxon>Steinernematidae</taxon>
        <taxon>Steinernema</taxon>
    </lineage>
</organism>
<name>A0A1I7Y0A1_9BILA</name>
<feature type="region of interest" description="Disordered" evidence="1">
    <location>
        <begin position="46"/>
        <end position="108"/>
    </location>
</feature>
<accession>A0A1I7Y0A1</accession>
<evidence type="ECO:0000313" key="3">
    <source>
        <dbReference type="WBParaSite" id="L893_g11426.t1"/>
    </source>
</evidence>
<evidence type="ECO:0000256" key="1">
    <source>
        <dbReference type="SAM" id="MobiDB-lite"/>
    </source>
</evidence>
<feature type="compositionally biased region" description="Basic and acidic residues" evidence="1">
    <location>
        <begin position="88"/>
        <end position="98"/>
    </location>
</feature>